<name>A0A0G3EPG0_9BURK</name>
<dbReference type="InterPro" id="IPR005119">
    <property type="entry name" value="LysR_subst-bd"/>
</dbReference>
<dbReference type="EMBL" id="CP011568">
    <property type="protein sequence ID" value="AKJ67222.1"/>
    <property type="molecule type" value="Genomic_DNA"/>
</dbReference>
<keyword evidence="4" id="KW-0804">Transcription</keyword>
<comment type="similarity">
    <text evidence="1">Belongs to the LysR transcriptional regulatory family.</text>
</comment>
<dbReference type="GO" id="GO:0003700">
    <property type="term" value="F:DNA-binding transcription factor activity"/>
    <property type="evidence" value="ECO:0007669"/>
    <property type="project" value="InterPro"/>
</dbReference>
<evidence type="ECO:0000313" key="6">
    <source>
        <dbReference type="EMBL" id="AKJ67222.1"/>
    </source>
</evidence>
<dbReference type="Gene3D" id="1.10.10.10">
    <property type="entry name" value="Winged helix-like DNA-binding domain superfamily/Winged helix DNA-binding domain"/>
    <property type="match status" value="1"/>
</dbReference>
<sequence length="303" mass="33621">MDFRHIDAFRAVMLTRTATKAAQLVGTSQPGISRLIAELEKSTKLTLFNRERGRLEPTAEAFAFFEEVERRYAGLDNLREFALRLQDPTTAVMRVGSVVSFSLGYFARAIAHYRKIQPAVQIGLTTGSSALIRDQVVMRSLMLGVVTDVVDLTETDAVAFSSDSTLCAMPGDHPLARKSVVKLADLAGYPIISYEPADMVRWGMDKIFTEGNLGPQIAAIVRYSVNVCTLVRERVGVGFVHPVAAYDFLNVDGIVFRRFEPDMKFHSLLIKPRTPAASPQVEQLIDVLDETLVEVLEEVEARL</sequence>
<dbReference type="SUPFAM" id="SSF53850">
    <property type="entry name" value="Periplasmic binding protein-like II"/>
    <property type="match status" value="1"/>
</dbReference>
<dbReference type="PANTHER" id="PTHR30427:SF1">
    <property type="entry name" value="TRANSCRIPTIONAL ACTIVATOR PROTEIN LYSR"/>
    <property type="match status" value="1"/>
</dbReference>
<protein>
    <submittedName>
        <fullName evidence="6">LysR family transcriptional regulator</fullName>
    </submittedName>
</protein>
<dbReference type="InterPro" id="IPR036388">
    <property type="entry name" value="WH-like_DNA-bd_sf"/>
</dbReference>
<dbReference type="PANTHER" id="PTHR30427">
    <property type="entry name" value="TRANSCRIPTIONAL ACTIVATOR PROTEIN LYSR"/>
    <property type="match status" value="1"/>
</dbReference>
<feature type="domain" description="HTH lysR-type" evidence="5">
    <location>
        <begin position="1"/>
        <end position="58"/>
    </location>
</feature>
<evidence type="ECO:0000256" key="1">
    <source>
        <dbReference type="ARBA" id="ARBA00009437"/>
    </source>
</evidence>
<dbReference type="PATRIC" id="fig|445709.3.peg.486"/>
<dbReference type="KEGG" id="ptx:ABW99_02230"/>
<dbReference type="InterPro" id="IPR000847">
    <property type="entry name" value="LysR_HTH_N"/>
</dbReference>
<dbReference type="Proteomes" id="UP000036700">
    <property type="component" value="Chromosome"/>
</dbReference>
<keyword evidence="7" id="KW-1185">Reference proteome</keyword>
<dbReference type="GO" id="GO:0010628">
    <property type="term" value="P:positive regulation of gene expression"/>
    <property type="evidence" value="ECO:0007669"/>
    <property type="project" value="TreeGrafter"/>
</dbReference>
<dbReference type="OrthoDB" id="8849678at2"/>
<dbReference type="Pfam" id="PF00126">
    <property type="entry name" value="HTH_1"/>
    <property type="match status" value="1"/>
</dbReference>
<dbReference type="GO" id="GO:0043565">
    <property type="term" value="F:sequence-specific DNA binding"/>
    <property type="evidence" value="ECO:0007669"/>
    <property type="project" value="TreeGrafter"/>
</dbReference>
<dbReference type="RefSeq" id="WP_047212759.1">
    <property type="nucleotide sequence ID" value="NZ_CP011568.3"/>
</dbReference>
<dbReference type="SUPFAM" id="SSF46785">
    <property type="entry name" value="Winged helix' DNA-binding domain"/>
    <property type="match status" value="1"/>
</dbReference>
<reference evidence="7" key="1">
    <citation type="submission" date="2015-06" db="EMBL/GenBank/DDBJ databases">
        <authorList>
            <person name="Lim Y.L."/>
            <person name="Ee R."/>
            <person name="Yong D."/>
            <person name="How K.Y."/>
            <person name="Yin W.F."/>
            <person name="Chan K.G."/>
        </authorList>
    </citation>
    <scope>NUCLEOTIDE SEQUENCE [LARGE SCALE GENOMIC DNA]</scope>
    <source>
        <strain evidence="7">DSM 25325</strain>
    </source>
</reference>
<dbReference type="AlphaFoldDB" id="A0A0G3EPG0"/>
<dbReference type="GO" id="GO:0009089">
    <property type="term" value="P:lysine biosynthetic process via diaminopimelate"/>
    <property type="evidence" value="ECO:0007669"/>
    <property type="project" value="TreeGrafter"/>
</dbReference>
<evidence type="ECO:0000256" key="2">
    <source>
        <dbReference type="ARBA" id="ARBA00023015"/>
    </source>
</evidence>
<dbReference type="Pfam" id="PF03466">
    <property type="entry name" value="LysR_substrate"/>
    <property type="match status" value="1"/>
</dbReference>
<evidence type="ECO:0000256" key="3">
    <source>
        <dbReference type="ARBA" id="ARBA00023125"/>
    </source>
</evidence>
<evidence type="ECO:0000259" key="5">
    <source>
        <dbReference type="PROSITE" id="PS50931"/>
    </source>
</evidence>
<dbReference type="Gene3D" id="3.40.190.290">
    <property type="match status" value="1"/>
</dbReference>
<evidence type="ECO:0000256" key="4">
    <source>
        <dbReference type="ARBA" id="ARBA00023163"/>
    </source>
</evidence>
<dbReference type="STRING" id="445709.ABW99_02230"/>
<keyword evidence="2" id="KW-0805">Transcription regulation</keyword>
<proteinExistence type="inferred from homology"/>
<keyword evidence="3" id="KW-0238">DNA-binding</keyword>
<gene>
    <name evidence="6" type="ORF">ABW99_02230</name>
</gene>
<accession>A0A0G3EPG0</accession>
<dbReference type="PROSITE" id="PS50931">
    <property type="entry name" value="HTH_LYSR"/>
    <property type="match status" value="1"/>
</dbReference>
<organism evidence="6 7">
    <name type="scientific">Pandoraea thiooxydans</name>
    <dbReference type="NCBI Taxonomy" id="445709"/>
    <lineage>
        <taxon>Bacteria</taxon>
        <taxon>Pseudomonadati</taxon>
        <taxon>Pseudomonadota</taxon>
        <taxon>Betaproteobacteria</taxon>
        <taxon>Burkholderiales</taxon>
        <taxon>Burkholderiaceae</taxon>
        <taxon>Pandoraea</taxon>
    </lineage>
</organism>
<evidence type="ECO:0000313" key="7">
    <source>
        <dbReference type="Proteomes" id="UP000036700"/>
    </source>
</evidence>
<dbReference type="InterPro" id="IPR036390">
    <property type="entry name" value="WH_DNA-bd_sf"/>
</dbReference>